<dbReference type="AlphaFoldDB" id="A0A090W7I4"/>
<evidence type="ECO:0000313" key="4">
    <source>
        <dbReference type="Proteomes" id="UP000029646"/>
    </source>
</evidence>
<evidence type="ECO:0000256" key="1">
    <source>
        <dbReference type="SAM" id="Phobius"/>
    </source>
</evidence>
<dbReference type="Proteomes" id="UP000030184">
    <property type="component" value="Unassembled WGS sequence"/>
</dbReference>
<proteinExistence type="predicted"/>
<dbReference type="EMBL" id="BBNS01000020">
    <property type="protein sequence ID" value="GAL72183.1"/>
    <property type="molecule type" value="Genomic_DNA"/>
</dbReference>
<comment type="caution">
    <text evidence="2">The sequence shown here is derived from an EMBL/GenBank/DDBJ whole genome shotgun (WGS) entry which is preliminary data.</text>
</comment>
<accession>A0A090W7I4</accession>
<evidence type="ECO:0000313" key="2">
    <source>
        <dbReference type="EMBL" id="GAL72183.1"/>
    </source>
</evidence>
<sequence>MRYVFLHIIPSFLVYAILLFIPIKKAQLFKVELSNIL</sequence>
<organism evidence="2 4">
    <name type="scientific">Jejuia pallidilutea</name>
    <dbReference type="NCBI Taxonomy" id="504487"/>
    <lineage>
        <taxon>Bacteria</taxon>
        <taxon>Pseudomonadati</taxon>
        <taxon>Bacteroidota</taxon>
        <taxon>Flavobacteriia</taxon>
        <taxon>Flavobacteriales</taxon>
        <taxon>Flavobacteriaceae</taxon>
        <taxon>Jejuia</taxon>
    </lineage>
</organism>
<name>A0A090W7I4_9FLAO</name>
<protein>
    <submittedName>
        <fullName evidence="2">Uncharacterized protein</fullName>
    </submittedName>
</protein>
<gene>
    <name evidence="2" type="ORF">JCM19302_141</name>
    <name evidence="3" type="ORF">JCM19538_535</name>
</gene>
<keyword evidence="1" id="KW-0812">Transmembrane</keyword>
<keyword evidence="5" id="KW-1185">Reference proteome</keyword>
<keyword evidence="1" id="KW-1133">Transmembrane helix</keyword>
<dbReference type="EMBL" id="BBNY01000076">
    <property type="protein sequence ID" value="GAL90770.1"/>
    <property type="molecule type" value="Genomic_DNA"/>
</dbReference>
<dbReference type="Proteomes" id="UP000029646">
    <property type="component" value="Unassembled WGS sequence"/>
</dbReference>
<reference evidence="5" key="1">
    <citation type="journal article" date="2014" name="Genome Announc.">
        <title>Draft Genome Sequence of Marine Flavobacterium Jejuia pallidilutea Strain 11shimoA1 and Pigmentation Mutants.</title>
        <authorList>
            <person name="Takatani N."/>
            <person name="Nakanishi M."/>
            <person name="Meirelles P."/>
            <person name="Mino S."/>
            <person name="Suda W."/>
            <person name="Oshima K."/>
            <person name="Hattori M."/>
            <person name="Ohkuma M."/>
            <person name="Hosokawa M."/>
            <person name="Miyashita K."/>
            <person name="Thompson F.L."/>
            <person name="Niwa A."/>
            <person name="Sawabe T."/>
            <person name="Sawabe T."/>
        </authorList>
    </citation>
    <scope>NUCLEOTIDE SEQUENCE [LARGE SCALE GENOMIC DNA]</scope>
    <source>
        <strain evidence="5">JCM 19538</strain>
    </source>
</reference>
<keyword evidence="1" id="KW-0472">Membrane</keyword>
<evidence type="ECO:0000313" key="3">
    <source>
        <dbReference type="EMBL" id="GAL90770.1"/>
    </source>
</evidence>
<feature type="transmembrane region" description="Helical" evidence="1">
    <location>
        <begin position="6"/>
        <end position="23"/>
    </location>
</feature>
<evidence type="ECO:0000313" key="5">
    <source>
        <dbReference type="Proteomes" id="UP000030184"/>
    </source>
</evidence>